<dbReference type="AlphaFoldDB" id="A0A1Y6ECZ6"/>
<dbReference type="Proteomes" id="UP000194420">
    <property type="component" value="Unassembled WGS sequence"/>
</dbReference>
<dbReference type="Gene3D" id="3.10.450.50">
    <property type="match status" value="1"/>
</dbReference>
<keyword evidence="4" id="KW-1185">Reference proteome</keyword>
<evidence type="ECO:0000313" key="4">
    <source>
        <dbReference type="Proteomes" id="UP000194420"/>
    </source>
</evidence>
<feature type="domain" description="DUF4440" evidence="2">
    <location>
        <begin position="43"/>
        <end position="139"/>
    </location>
</feature>
<proteinExistence type="predicted"/>
<name>A0A1Y6ECZ6_9SPHN</name>
<evidence type="ECO:0000256" key="1">
    <source>
        <dbReference type="SAM" id="SignalP"/>
    </source>
</evidence>
<feature type="chain" id="PRO_5012124973" evidence="1">
    <location>
        <begin position="22"/>
        <end position="152"/>
    </location>
</feature>
<dbReference type="InterPro" id="IPR032710">
    <property type="entry name" value="NTF2-like_dom_sf"/>
</dbReference>
<keyword evidence="1" id="KW-0732">Signal</keyword>
<dbReference type="OrthoDB" id="7432930at2"/>
<dbReference type="InterPro" id="IPR027843">
    <property type="entry name" value="DUF4440"/>
</dbReference>
<protein>
    <submittedName>
        <fullName evidence="3">SnoaL-like domain-containing protein</fullName>
    </submittedName>
</protein>
<dbReference type="RefSeq" id="WP_143255938.1">
    <property type="nucleotide sequence ID" value="NZ_FXWG01000001.1"/>
</dbReference>
<sequence length="152" mass="16723">MKSAMTIGVLAAAALTASPLAAQEWSDEQAEVWQWVVSAWDEHADPGTWHEILDDDGYGMNGTYPVPTSKAEMSRGASKFGAEGKVLHHRLDPLAITVSGDTAIAYYYAGITEENYKGERENNTEKCADTLVKRGNEWRFLGWHCLTLDSGD</sequence>
<feature type="signal peptide" evidence="1">
    <location>
        <begin position="1"/>
        <end position="21"/>
    </location>
</feature>
<evidence type="ECO:0000259" key="2">
    <source>
        <dbReference type="Pfam" id="PF14534"/>
    </source>
</evidence>
<accession>A0A1Y6ECZ6</accession>
<reference evidence="4" key="1">
    <citation type="submission" date="2017-04" db="EMBL/GenBank/DDBJ databases">
        <authorList>
            <person name="Varghese N."/>
            <person name="Submissions S."/>
        </authorList>
    </citation>
    <scope>NUCLEOTIDE SEQUENCE [LARGE SCALE GENOMIC DNA]</scope>
</reference>
<organism evidence="3 4">
    <name type="scientific">Altererythrobacter xiamenensis</name>
    <dbReference type="NCBI Taxonomy" id="1316679"/>
    <lineage>
        <taxon>Bacteria</taxon>
        <taxon>Pseudomonadati</taxon>
        <taxon>Pseudomonadota</taxon>
        <taxon>Alphaproteobacteria</taxon>
        <taxon>Sphingomonadales</taxon>
        <taxon>Erythrobacteraceae</taxon>
        <taxon>Altererythrobacter</taxon>
    </lineage>
</organism>
<evidence type="ECO:0000313" key="3">
    <source>
        <dbReference type="EMBL" id="SMQ60434.1"/>
    </source>
</evidence>
<gene>
    <name evidence="3" type="ORF">SAMN06297468_0420</name>
</gene>
<dbReference type="SUPFAM" id="SSF54427">
    <property type="entry name" value="NTF2-like"/>
    <property type="match status" value="1"/>
</dbReference>
<dbReference type="EMBL" id="FXWG01000001">
    <property type="protein sequence ID" value="SMQ60434.1"/>
    <property type="molecule type" value="Genomic_DNA"/>
</dbReference>
<dbReference type="Pfam" id="PF14534">
    <property type="entry name" value="DUF4440"/>
    <property type="match status" value="1"/>
</dbReference>